<dbReference type="AlphaFoldDB" id="A0A7X3MFI7"/>
<evidence type="ECO:0000256" key="7">
    <source>
        <dbReference type="RuleBase" id="RU363032"/>
    </source>
</evidence>
<feature type="transmembrane region" description="Helical" evidence="7">
    <location>
        <begin position="143"/>
        <end position="162"/>
    </location>
</feature>
<proteinExistence type="inferred from homology"/>
<dbReference type="Gene3D" id="1.10.3720.10">
    <property type="entry name" value="MetI-like"/>
    <property type="match status" value="1"/>
</dbReference>
<keyword evidence="4 7" id="KW-0812">Transmembrane</keyword>
<dbReference type="PROSITE" id="PS50928">
    <property type="entry name" value="ABC_TM1"/>
    <property type="match status" value="1"/>
</dbReference>
<accession>A0A7X3MFI7</accession>
<organism evidence="9 10">
    <name type="scientific">Sporofaciens musculi</name>
    <dbReference type="NCBI Taxonomy" id="2681861"/>
    <lineage>
        <taxon>Bacteria</taxon>
        <taxon>Bacillati</taxon>
        <taxon>Bacillota</taxon>
        <taxon>Clostridia</taxon>
        <taxon>Lachnospirales</taxon>
        <taxon>Lachnospiraceae</taxon>
        <taxon>Sporofaciens</taxon>
    </lineage>
</organism>
<comment type="caution">
    <text evidence="9">The sequence shown here is derived from an EMBL/GenBank/DDBJ whole genome shotgun (WGS) entry which is preliminary data.</text>
</comment>
<dbReference type="Pfam" id="PF00528">
    <property type="entry name" value="BPD_transp_1"/>
    <property type="match status" value="1"/>
</dbReference>
<keyword evidence="2 7" id="KW-0813">Transport</keyword>
<feature type="transmembrane region" description="Helical" evidence="7">
    <location>
        <begin position="115"/>
        <end position="137"/>
    </location>
</feature>
<comment type="subcellular location">
    <subcellularLocation>
        <location evidence="1 7">Cell membrane</location>
        <topology evidence="1 7">Multi-pass membrane protein</topology>
    </subcellularLocation>
</comment>
<keyword evidence="5 7" id="KW-1133">Transmembrane helix</keyword>
<keyword evidence="6 7" id="KW-0472">Membrane</keyword>
<dbReference type="EMBL" id="WUQX01000001">
    <property type="protein sequence ID" value="MXP75412.1"/>
    <property type="molecule type" value="Genomic_DNA"/>
</dbReference>
<sequence length="287" mass="31979">MKKKNRRLENVIYEFKHNKQAIFAAVYLCLIICISIFVVFVNVDPDAIDVTHKLEYPSKNHWFGTDEMGRDYFIRVLYGGRVSLLVGVLAMVTSIVIGVTVGMMSGYFGGLLDSLLMRLVDVFSSIPWIIMVTVFGLLFKRGLFSIIIVIGLFSWMGIARLVRSEVLSAKEREYVQYARFIGRNPAQVMTNHVLPSIFPTIITAATAEIASAIMMESALSFLGIGVAAPMSSWGSLLQSSQQYLQKAPYMAVLPGILIILTVYSFNKLGDVLRVFVEPKITAGEKNE</sequence>
<dbReference type="GO" id="GO:0055085">
    <property type="term" value="P:transmembrane transport"/>
    <property type="evidence" value="ECO:0007669"/>
    <property type="project" value="InterPro"/>
</dbReference>
<evidence type="ECO:0000256" key="4">
    <source>
        <dbReference type="ARBA" id="ARBA00022692"/>
    </source>
</evidence>
<reference evidence="9 10" key="1">
    <citation type="submission" date="2019-12" db="EMBL/GenBank/DDBJ databases">
        <title>Sporaefaciens musculi gen. nov., sp. nov., a novel bacterium isolated from the caecum of an obese mouse.</title>
        <authorList>
            <person name="Rasmussen T.S."/>
            <person name="Streidl T."/>
            <person name="Hitch T.C.A."/>
            <person name="Wortmann E."/>
            <person name="Deptula P."/>
            <person name="Hansen M."/>
            <person name="Nielsen D.S."/>
            <person name="Clavel T."/>
            <person name="Vogensen F.K."/>
        </authorList>
    </citation>
    <scope>NUCLEOTIDE SEQUENCE [LARGE SCALE GENOMIC DNA]</scope>
    <source>
        <strain evidence="9 10">WCA-9-b2</strain>
    </source>
</reference>
<evidence type="ECO:0000313" key="9">
    <source>
        <dbReference type="EMBL" id="MXP75412.1"/>
    </source>
</evidence>
<dbReference type="CDD" id="cd06261">
    <property type="entry name" value="TM_PBP2"/>
    <property type="match status" value="1"/>
</dbReference>
<keyword evidence="3" id="KW-1003">Cell membrane</keyword>
<feature type="transmembrane region" description="Helical" evidence="7">
    <location>
        <begin position="219"/>
        <end position="237"/>
    </location>
</feature>
<dbReference type="PANTHER" id="PTHR43386:SF1">
    <property type="entry name" value="D,D-DIPEPTIDE TRANSPORT SYSTEM PERMEASE PROTEIN DDPC-RELATED"/>
    <property type="match status" value="1"/>
</dbReference>
<name>A0A7X3MFI7_9FIRM</name>
<protein>
    <submittedName>
        <fullName evidence="9">ABC transporter permease subunit</fullName>
    </submittedName>
</protein>
<evidence type="ECO:0000256" key="3">
    <source>
        <dbReference type="ARBA" id="ARBA00022475"/>
    </source>
</evidence>
<dbReference type="GO" id="GO:0005886">
    <property type="term" value="C:plasma membrane"/>
    <property type="evidence" value="ECO:0007669"/>
    <property type="project" value="UniProtKB-SubCell"/>
</dbReference>
<evidence type="ECO:0000256" key="5">
    <source>
        <dbReference type="ARBA" id="ARBA00022989"/>
    </source>
</evidence>
<evidence type="ECO:0000256" key="6">
    <source>
        <dbReference type="ARBA" id="ARBA00023136"/>
    </source>
</evidence>
<dbReference type="InterPro" id="IPR035906">
    <property type="entry name" value="MetI-like_sf"/>
</dbReference>
<dbReference type="InterPro" id="IPR000515">
    <property type="entry name" value="MetI-like"/>
</dbReference>
<evidence type="ECO:0000259" key="8">
    <source>
        <dbReference type="PROSITE" id="PS50928"/>
    </source>
</evidence>
<dbReference type="Proteomes" id="UP000460412">
    <property type="component" value="Unassembled WGS sequence"/>
</dbReference>
<keyword evidence="10" id="KW-1185">Reference proteome</keyword>
<comment type="similarity">
    <text evidence="7">Belongs to the binding-protein-dependent transport system permease family.</text>
</comment>
<dbReference type="InterPro" id="IPR050366">
    <property type="entry name" value="BP-dependent_transpt_permease"/>
</dbReference>
<evidence type="ECO:0000313" key="10">
    <source>
        <dbReference type="Proteomes" id="UP000460412"/>
    </source>
</evidence>
<dbReference type="PANTHER" id="PTHR43386">
    <property type="entry name" value="OLIGOPEPTIDE TRANSPORT SYSTEM PERMEASE PROTEIN APPC"/>
    <property type="match status" value="1"/>
</dbReference>
<evidence type="ECO:0000256" key="1">
    <source>
        <dbReference type="ARBA" id="ARBA00004651"/>
    </source>
</evidence>
<feature type="transmembrane region" description="Helical" evidence="7">
    <location>
        <begin position="82"/>
        <end position="103"/>
    </location>
</feature>
<evidence type="ECO:0000256" key="2">
    <source>
        <dbReference type="ARBA" id="ARBA00022448"/>
    </source>
</evidence>
<dbReference type="RefSeq" id="WP_159750670.1">
    <property type="nucleotide sequence ID" value="NZ_CATIFW010000017.1"/>
</dbReference>
<dbReference type="SUPFAM" id="SSF161098">
    <property type="entry name" value="MetI-like"/>
    <property type="match status" value="1"/>
</dbReference>
<feature type="domain" description="ABC transmembrane type-1" evidence="8">
    <location>
        <begin position="80"/>
        <end position="269"/>
    </location>
</feature>
<feature type="transmembrane region" description="Helical" evidence="7">
    <location>
        <begin position="249"/>
        <end position="266"/>
    </location>
</feature>
<feature type="transmembrane region" description="Helical" evidence="7">
    <location>
        <begin position="21"/>
        <end position="41"/>
    </location>
</feature>
<gene>
    <name evidence="9" type="ORF">GN277_08485</name>
</gene>